<keyword evidence="1" id="KW-0802">TPR repeat</keyword>
<keyword evidence="2" id="KW-0808">Transferase</keyword>
<dbReference type="SMART" id="SM00028">
    <property type="entry name" value="TPR"/>
    <property type="match status" value="2"/>
</dbReference>
<comment type="caution">
    <text evidence="2">The sequence shown here is derived from an EMBL/GenBank/DDBJ whole genome shotgun (WGS) entry which is preliminary data.</text>
</comment>
<accession>A0ABS6BFB2</accession>
<dbReference type="GO" id="GO:0016757">
    <property type="term" value="F:glycosyltransferase activity"/>
    <property type="evidence" value="ECO:0007669"/>
    <property type="project" value="UniProtKB-KW"/>
</dbReference>
<dbReference type="CDD" id="cd03801">
    <property type="entry name" value="GT4_PimA-like"/>
    <property type="match status" value="1"/>
</dbReference>
<dbReference type="PROSITE" id="PS50005">
    <property type="entry name" value="TPR"/>
    <property type="match status" value="1"/>
</dbReference>
<dbReference type="Pfam" id="PF13641">
    <property type="entry name" value="Glyco_tranf_2_3"/>
    <property type="match status" value="1"/>
</dbReference>
<dbReference type="InterPro" id="IPR007739">
    <property type="entry name" value="RgpF"/>
</dbReference>
<dbReference type="EC" id="2.4.-.-" evidence="2"/>
<evidence type="ECO:0000256" key="1">
    <source>
        <dbReference type="PROSITE-ProRule" id="PRU00339"/>
    </source>
</evidence>
<dbReference type="Proteomes" id="UP000776276">
    <property type="component" value="Unassembled WGS sequence"/>
</dbReference>
<evidence type="ECO:0000313" key="3">
    <source>
        <dbReference type="Proteomes" id="UP000776276"/>
    </source>
</evidence>
<organism evidence="2 3">
    <name type="scientific">Sphingomonas quercus</name>
    <dbReference type="NCBI Taxonomy" id="2842451"/>
    <lineage>
        <taxon>Bacteria</taxon>
        <taxon>Pseudomonadati</taxon>
        <taxon>Pseudomonadota</taxon>
        <taxon>Alphaproteobacteria</taxon>
        <taxon>Sphingomonadales</taxon>
        <taxon>Sphingomonadaceae</taxon>
        <taxon>Sphingomonas</taxon>
    </lineage>
</organism>
<dbReference type="Pfam" id="PF13692">
    <property type="entry name" value="Glyco_trans_1_4"/>
    <property type="match status" value="1"/>
</dbReference>
<dbReference type="PANTHER" id="PTHR46656:SF3">
    <property type="entry name" value="PUTATIVE-RELATED"/>
    <property type="match status" value="1"/>
</dbReference>
<gene>
    <name evidence="2" type="ORF">KOF26_03830</name>
</gene>
<proteinExistence type="predicted"/>
<dbReference type="PANTHER" id="PTHR46656">
    <property type="entry name" value="PUTATIVE-RELATED"/>
    <property type="match status" value="1"/>
</dbReference>
<evidence type="ECO:0000313" key="2">
    <source>
        <dbReference type="EMBL" id="MBU3076985.1"/>
    </source>
</evidence>
<dbReference type="Pfam" id="PF05045">
    <property type="entry name" value="RgpF"/>
    <property type="match status" value="1"/>
</dbReference>
<reference evidence="2 3" key="1">
    <citation type="submission" date="2021-06" db="EMBL/GenBank/DDBJ databases">
        <title>Sphingomonas sp. XMGL2, whole genome shotgun sequencing project.</title>
        <authorList>
            <person name="Zhao G."/>
            <person name="Shen L."/>
        </authorList>
    </citation>
    <scope>NUCLEOTIDE SEQUENCE [LARGE SCALE GENOMIC DNA]</scope>
    <source>
        <strain evidence="2 3">XMGL2</strain>
    </source>
</reference>
<sequence length="1361" mass="148008">MIGWFRKRGTPSARDRGDAFRDARAWAEAADEYRRWLASRPNDAAIWIQLGHMLGELGDLEGADTAYRQAAALTPDDADLALCRGRLAQRAGDLDAARLLYERSQALDGNPHAANALAQLAPPESAPIPEPRYAGRVDGWLHYYLSGLAYPGDDEADAHIELSRDGAVISRAPLQAPGEDGGRRFEAKADYPGESAEITVRLMPAGLELDHSPVLLIAPPLPRPDSPPAWAVDILTLKPLPEEARAGEVALFVTHSPAGTIKPHVLPYVAALGEAGIAVLLIVVTDRPVELPQPLVDQAAGVIVRANAGWDFGAWAHVLHLDPGLYGAHRLYLLNDSLYGPSSPASLAAIIARVRDNPADLVGLTASHEWHWHIQSYFLALGPRLMSSYALHDFMRDVRLLDEKDAVIHAYEARLTSRLEEAGHSVAVLFDSPAAINPTLFDWRGLIERGFPFVKLLLLRGAFAEADIDGWRETLAEAGFDLDLLSSVLLPAPSGIPDSGERHLLARWPALPPLPERPLRVAFFGPWNHDNGLGAASRNLIVALRRTGARINLSPVRKPFHVHRPLGPSADIREFEGPADIALVHLNPDSWHLLDDTQRHAILRAGRRIGYWVWEMETLPPAWNADLWNVDRIWAPSQWCAEVFARETDATVDVIPHPLPPEDRSGDRSLIERLGVRDGERTILYVFDGSSYLVRKNPAALVRAFAASGLGGRGWRLLLKTKHLMDRPEDGAALRELAEGTQGVLLIDRAMAADELAGLMAACDIYASPHCAEGFGLTVAEAMAAGRAVVATDYSGTRDMLDPATGWPVRARQWVLDEDHGHYLAGYGWARVDEPALAFALTEAAAAVEAGERTRQEAAAARIAAMLAPDAVAARMAESFRDTLAAPPRRAPVPRVAGDIARGLPLDSDLFGPLVAASIFPGPVADGDSPWVALLPRGTLAAPTLETVIARWAAARPDAALFIGDDFARDDPDQLRLFPEFDPALLAARGYDEAALVIRRDALARLGEAEGADDLLLRAAAAGLSIVRLPEVLMARHAARPAADAAARQALLARHLPELEVTPGQAPGLLEVARRFAPGEAPAVTLIVPTRRSAIPGTDRPYVARLLDALGQTDWPMERLSVIVGDDIAGRPDWAEAPRPYRLRHIETPRAEGSAFNYAAKMNGLWRAAETEQLVFLNDDLIPEDGGWLKALLTFAVERDVGGVGARLSYEDGRVQHAGIMPYAGRVGHAWAGRADFAGTYQDWALAQRQWSMVTGAVFATRASAMAAVNGFDEAFTLEYNDIDLCLRLRAAGYRIVYTPAARLVHAEKASRGEVLPRGDEIAAFLARWQEWLADDPAWHPLLDAPALEVTPRHANQPWYG</sequence>
<keyword evidence="3" id="KW-1185">Reference proteome</keyword>
<dbReference type="EMBL" id="JAHKRT010000002">
    <property type="protein sequence ID" value="MBU3076985.1"/>
    <property type="molecule type" value="Genomic_DNA"/>
</dbReference>
<keyword evidence="2" id="KW-0328">Glycosyltransferase</keyword>
<dbReference type="RefSeq" id="WP_216320413.1">
    <property type="nucleotide sequence ID" value="NZ_JAHKRT010000002.1"/>
</dbReference>
<protein>
    <submittedName>
        <fullName evidence="2">Glycosyltransferase</fullName>
        <ecNumber evidence="2">2.4.-.-</ecNumber>
    </submittedName>
</protein>
<feature type="repeat" description="TPR" evidence="1">
    <location>
        <begin position="44"/>
        <end position="77"/>
    </location>
</feature>
<dbReference type="InterPro" id="IPR019734">
    <property type="entry name" value="TPR_rpt"/>
</dbReference>
<name>A0ABS6BFB2_9SPHN</name>